<dbReference type="AlphaFoldDB" id="A0A7Z0WHY3"/>
<comment type="similarity">
    <text evidence="1 2">Belongs to the arylamine N-acetyltransferase family.</text>
</comment>
<dbReference type="RefSeq" id="WP_075135863.1">
    <property type="nucleotide sequence ID" value="NZ_MSIF01000015.1"/>
</dbReference>
<dbReference type="PANTHER" id="PTHR11786">
    <property type="entry name" value="N-HYDROXYARYLAMINE O-ACETYLTRANSFERASE"/>
    <property type="match status" value="1"/>
</dbReference>
<dbReference type="SUPFAM" id="SSF54001">
    <property type="entry name" value="Cysteine proteinases"/>
    <property type="match status" value="1"/>
</dbReference>
<name>A0A7Z0WHY3_9PSEU</name>
<sequence length="277" mass="30599">MDERTARRYLDRIGAPTPGAPDEALLRDLHARHLATVPFENLSIHLGEPVTLDEPSLVDKIIDRRRGGFCYELNGLFAALLATLGFPVTPLAARRHTADGPSHPFDHLVLRVDLDQRYLADVGSGAHARYPLLLDHPDPQADPDGEFLLVDAPHGDVDVLRDGQPRYRVEPRARDLADFTAACWWHQTSPASHFTEGPTCSRQTATGRITLAGNRLIRTDGDTRTETDLADEDLPAAYRDLFGLDLAGRTHLLATRRYLATDNGMKIARMASDDTTA</sequence>
<reference evidence="3 4" key="1">
    <citation type="submission" date="2016-12" db="EMBL/GenBank/DDBJ databases">
        <title>The draft genome sequence of Actinophytocola xinjiangensis.</title>
        <authorList>
            <person name="Wang W."/>
            <person name="Yuan L."/>
        </authorList>
    </citation>
    <scope>NUCLEOTIDE SEQUENCE [LARGE SCALE GENOMIC DNA]</scope>
    <source>
        <strain evidence="3 4">CGMCC 4.4663</strain>
    </source>
</reference>
<dbReference type="InterPro" id="IPR001447">
    <property type="entry name" value="Arylamine_N-AcTrfase"/>
</dbReference>
<dbReference type="PRINTS" id="PR01543">
    <property type="entry name" value="ANATRNSFRASE"/>
</dbReference>
<protein>
    <recommendedName>
        <fullName evidence="5">N-hydroxyarylamine O-acetyltransferase</fullName>
    </recommendedName>
</protein>
<evidence type="ECO:0000313" key="3">
    <source>
        <dbReference type="EMBL" id="OLF07624.1"/>
    </source>
</evidence>
<dbReference type="OrthoDB" id="7181050at2"/>
<accession>A0A7Z0WHY3</accession>
<dbReference type="Gene3D" id="3.30.2140.10">
    <property type="entry name" value="Arylamine N-acetyltransferase"/>
    <property type="match status" value="1"/>
</dbReference>
<dbReference type="InterPro" id="IPR038765">
    <property type="entry name" value="Papain-like_cys_pep_sf"/>
</dbReference>
<evidence type="ECO:0000313" key="4">
    <source>
        <dbReference type="Proteomes" id="UP000185696"/>
    </source>
</evidence>
<dbReference type="Proteomes" id="UP000185696">
    <property type="component" value="Unassembled WGS sequence"/>
</dbReference>
<gene>
    <name evidence="3" type="ORF">BLA60_27330</name>
</gene>
<dbReference type="EMBL" id="MSIF01000015">
    <property type="protein sequence ID" value="OLF07624.1"/>
    <property type="molecule type" value="Genomic_DNA"/>
</dbReference>
<dbReference type="Gene3D" id="2.40.128.150">
    <property type="entry name" value="Cysteine proteinases"/>
    <property type="match status" value="1"/>
</dbReference>
<dbReference type="Pfam" id="PF00797">
    <property type="entry name" value="Acetyltransf_2"/>
    <property type="match status" value="1"/>
</dbReference>
<evidence type="ECO:0000256" key="2">
    <source>
        <dbReference type="RuleBase" id="RU003452"/>
    </source>
</evidence>
<dbReference type="PANTHER" id="PTHR11786:SF0">
    <property type="entry name" value="ARYLAMINE N-ACETYLTRANSFERASE 4-RELATED"/>
    <property type="match status" value="1"/>
</dbReference>
<evidence type="ECO:0000256" key="1">
    <source>
        <dbReference type="ARBA" id="ARBA00006547"/>
    </source>
</evidence>
<dbReference type="GO" id="GO:0016407">
    <property type="term" value="F:acetyltransferase activity"/>
    <property type="evidence" value="ECO:0007669"/>
    <property type="project" value="InterPro"/>
</dbReference>
<keyword evidence="4" id="KW-1185">Reference proteome</keyword>
<proteinExistence type="inferred from homology"/>
<comment type="caution">
    <text evidence="3">The sequence shown here is derived from an EMBL/GenBank/DDBJ whole genome shotgun (WGS) entry which is preliminary data.</text>
</comment>
<organism evidence="3 4">
    <name type="scientific">Actinophytocola xinjiangensis</name>
    <dbReference type="NCBI Taxonomy" id="485602"/>
    <lineage>
        <taxon>Bacteria</taxon>
        <taxon>Bacillati</taxon>
        <taxon>Actinomycetota</taxon>
        <taxon>Actinomycetes</taxon>
        <taxon>Pseudonocardiales</taxon>
        <taxon>Pseudonocardiaceae</taxon>
    </lineage>
</organism>
<evidence type="ECO:0008006" key="5">
    <source>
        <dbReference type="Google" id="ProtNLM"/>
    </source>
</evidence>